<evidence type="ECO:0000313" key="10">
    <source>
        <dbReference type="Proteomes" id="UP000030466"/>
    </source>
</evidence>
<evidence type="ECO:0000256" key="3">
    <source>
        <dbReference type="ARBA" id="ARBA00023125"/>
    </source>
</evidence>
<dbReference type="InterPro" id="IPR005471">
    <property type="entry name" value="Tscrpt_reg_IclR_N"/>
</dbReference>
<dbReference type="Pfam" id="PF01614">
    <property type="entry name" value="IclR_C"/>
    <property type="match status" value="1"/>
</dbReference>
<name>A0A0A6YDD3_KOCRO</name>
<dbReference type="PROSITE" id="PS51077">
    <property type="entry name" value="HTH_ICLR"/>
    <property type="match status" value="1"/>
</dbReference>
<organism evidence="9 10">
    <name type="scientific">Kocuria rosea subsp. polaris</name>
    <dbReference type="NCBI Taxonomy" id="136273"/>
    <lineage>
        <taxon>Bacteria</taxon>
        <taxon>Bacillati</taxon>
        <taxon>Actinomycetota</taxon>
        <taxon>Actinomycetes</taxon>
        <taxon>Micrococcales</taxon>
        <taxon>Micrococcaceae</taxon>
        <taxon>Kocuria</taxon>
    </lineage>
</organism>
<dbReference type="Gene3D" id="1.10.10.10">
    <property type="entry name" value="Winged helix-like DNA-binding domain superfamily/Winged helix DNA-binding domain"/>
    <property type="match status" value="1"/>
</dbReference>
<dbReference type="GO" id="GO:0006071">
    <property type="term" value="P:glycerol metabolic process"/>
    <property type="evidence" value="ECO:0007669"/>
    <property type="project" value="UniProtKB-KW"/>
</dbReference>
<dbReference type="Pfam" id="PF09339">
    <property type="entry name" value="HTH_IclR"/>
    <property type="match status" value="1"/>
</dbReference>
<evidence type="ECO:0000259" key="7">
    <source>
        <dbReference type="PROSITE" id="PS51077"/>
    </source>
</evidence>
<evidence type="ECO:0000256" key="2">
    <source>
        <dbReference type="ARBA" id="ARBA00023015"/>
    </source>
</evidence>
<dbReference type="AlphaFoldDB" id="A0A0A6YDD3"/>
<sequence length="280" mass="30115">MESPMTESPASASSSEARAASVVSHALRVLRCFSAAEPTLGVTEIAARVGLHKSTVSRLLTTLEREDVVERDPQTRRYRLGLGLISVAGPLLAELDERRVAYPVLLELTEQTQETSALLVWNGDQAVCVEQIPSPRQIKHTTPLGTRYDTALSASVQIFLAEQPPERVRALLLSGIVELPDPTEAGIELYLESLRQVAEDGVALNYGKTSVEEVGVAAAVRDHRDQLVAAVMVAAPRYRVTPEQAELLAAATVAAAREVSQRLGAAPAARRAGRASLEVR</sequence>
<evidence type="ECO:0000256" key="1">
    <source>
        <dbReference type="ARBA" id="ARBA00022798"/>
    </source>
</evidence>
<dbReference type="Proteomes" id="UP000030466">
    <property type="component" value="Unassembled WGS sequence"/>
</dbReference>
<dbReference type="GO" id="GO:0003700">
    <property type="term" value="F:DNA-binding transcription factor activity"/>
    <property type="evidence" value="ECO:0007669"/>
    <property type="project" value="TreeGrafter"/>
</dbReference>
<comment type="caution">
    <text evidence="9">The sequence shown here is derived from an EMBL/GenBank/DDBJ whole genome shotgun (WGS) entry which is preliminary data.</text>
</comment>
<evidence type="ECO:0000256" key="6">
    <source>
        <dbReference type="ARBA" id="ARBA00070406"/>
    </source>
</evidence>
<dbReference type="FunFam" id="1.10.10.10:FF:000056">
    <property type="entry name" value="IclR family transcriptional regulator"/>
    <property type="match status" value="1"/>
</dbReference>
<evidence type="ECO:0000256" key="5">
    <source>
        <dbReference type="ARBA" id="ARBA00058938"/>
    </source>
</evidence>
<dbReference type="SMART" id="SM00346">
    <property type="entry name" value="HTH_ICLR"/>
    <property type="match status" value="1"/>
</dbReference>
<dbReference type="InterPro" id="IPR029016">
    <property type="entry name" value="GAF-like_dom_sf"/>
</dbReference>
<dbReference type="InterPro" id="IPR036388">
    <property type="entry name" value="WH-like_DNA-bd_sf"/>
</dbReference>
<keyword evidence="1" id="KW-0319">Glycerol metabolism</keyword>
<dbReference type="SUPFAM" id="SSF46785">
    <property type="entry name" value="Winged helix' DNA-binding domain"/>
    <property type="match status" value="1"/>
</dbReference>
<dbReference type="PROSITE" id="PS51078">
    <property type="entry name" value="ICLR_ED"/>
    <property type="match status" value="1"/>
</dbReference>
<protein>
    <recommendedName>
        <fullName evidence="6">Glycerol operon regulatory protein</fullName>
    </recommendedName>
</protein>
<evidence type="ECO:0000256" key="4">
    <source>
        <dbReference type="ARBA" id="ARBA00023163"/>
    </source>
</evidence>
<dbReference type="InterPro" id="IPR050707">
    <property type="entry name" value="HTH_MetabolicPath_Reg"/>
</dbReference>
<dbReference type="SUPFAM" id="SSF55781">
    <property type="entry name" value="GAF domain-like"/>
    <property type="match status" value="1"/>
</dbReference>
<dbReference type="CDD" id="cd00090">
    <property type="entry name" value="HTH_ARSR"/>
    <property type="match status" value="1"/>
</dbReference>
<comment type="function">
    <text evidence="5">May be an activator protein for the gylABX operon.</text>
</comment>
<keyword evidence="4" id="KW-0804">Transcription</keyword>
<feature type="domain" description="IclR-ED" evidence="8">
    <location>
        <begin position="83"/>
        <end position="265"/>
    </location>
</feature>
<keyword evidence="10" id="KW-1185">Reference proteome</keyword>
<dbReference type="GO" id="GO:0003677">
    <property type="term" value="F:DNA binding"/>
    <property type="evidence" value="ECO:0007669"/>
    <property type="project" value="UniProtKB-KW"/>
</dbReference>
<keyword evidence="3" id="KW-0238">DNA-binding</keyword>
<feature type="domain" description="HTH iclR-type" evidence="7">
    <location>
        <begin position="20"/>
        <end position="82"/>
    </location>
</feature>
<accession>A0A0A6YDD3</accession>
<reference evidence="9 10" key="1">
    <citation type="journal article" date="2003" name="Int. J. Syst. Evol. Microbiol.">
        <title>Kocuria polaris sp. nov., an orange-pigmented psychrophilic bacterium isolated from an Antarctic cyanobacterial mat sample.</title>
        <authorList>
            <person name="Reddy G.S."/>
            <person name="Prakash J.S."/>
            <person name="Prabahar V."/>
            <person name="Matsumoto G.I."/>
            <person name="Stackebrandt E."/>
            <person name="Shivaji S."/>
        </authorList>
    </citation>
    <scope>NUCLEOTIDE SEQUENCE [LARGE SCALE GENOMIC DNA]</scope>
    <source>
        <strain evidence="9 10">CMS 76or</strain>
    </source>
</reference>
<gene>
    <name evidence="9" type="ORF">GY22_01220</name>
</gene>
<dbReference type="PANTHER" id="PTHR30136:SF24">
    <property type="entry name" value="HTH-TYPE TRANSCRIPTIONAL REPRESSOR ALLR"/>
    <property type="match status" value="1"/>
</dbReference>
<dbReference type="InterPro" id="IPR036390">
    <property type="entry name" value="WH_DNA-bd_sf"/>
</dbReference>
<proteinExistence type="predicted"/>
<dbReference type="InterPro" id="IPR011991">
    <property type="entry name" value="ArsR-like_HTH"/>
</dbReference>
<dbReference type="EMBL" id="JSUH01000001">
    <property type="protein sequence ID" value="KHD98987.1"/>
    <property type="molecule type" value="Genomic_DNA"/>
</dbReference>
<dbReference type="Gene3D" id="3.30.450.40">
    <property type="match status" value="1"/>
</dbReference>
<evidence type="ECO:0000259" key="8">
    <source>
        <dbReference type="PROSITE" id="PS51078"/>
    </source>
</evidence>
<keyword evidence="2" id="KW-0805">Transcription regulation</keyword>
<dbReference type="GO" id="GO:0045892">
    <property type="term" value="P:negative regulation of DNA-templated transcription"/>
    <property type="evidence" value="ECO:0007669"/>
    <property type="project" value="TreeGrafter"/>
</dbReference>
<dbReference type="InterPro" id="IPR014757">
    <property type="entry name" value="Tscrpt_reg_IclR_C"/>
</dbReference>
<dbReference type="PANTHER" id="PTHR30136">
    <property type="entry name" value="HELIX-TURN-HELIX TRANSCRIPTIONAL REGULATOR, ICLR FAMILY"/>
    <property type="match status" value="1"/>
</dbReference>
<evidence type="ECO:0000313" key="9">
    <source>
        <dbReference type="EMBL" id="KHD98987.1"/>
    </source>
</evidence>